<evidence type="ECO:0000313" key="6">
    <source>
        <dbReference type="EMBL" id="GAL90110.1"/>
    </source>
</evidence>
<dbReference type="STRING" id="504487.JCM19538_851"/>
<feature type="domain" description="Gfo/Idh/MocA-like oxidoreductase N-terminal" evidence="2">
    <location>
        <begin position="4"/>
        <end position="123"/>
    </location>
</feature>
<evidence type="ECO:0000313" key="8">
    <source>
        <dbReference type="Proteomes" id="UP000030184"/>
    </source>
</evidence>
<dbReference type="eggNOG" id="COG0673">
    <property type="taxonomic scope" value="Bacteria"/>
</dbReference>
<dbReference type="GO" id="GO:0016491">
    <property type="term" value="F:oxidoreductase activity"/>
    <property type="evidence" value="ECO:0007669"/>
    <property type="project" value="UniProtKB-KW"/>
</dbReference>
<dbReference type="Gene3D" id="3.30.360.10">
    <property type="entry name" value="Dihydrodipicolinate Reductase, domain 2"/>
    <property type="match status" value="1"/>
</dbReference>
<dbReference type="AlphaFoldDB" id="A0A090VTU2"/>
<dbReference type="SUPFAM" id="SSF55347">
    <property type="entry name" value="Glyceraldehyde-3-phosphate dehydrogenase-like, C-terminal domain"/>
    <property type="match status" value="1"/>
</dbReference>
<sequence>MKIIKWGFIGCGSVTEVKSGPAYQLTEGFEVTAVMRRNLEKAEDYAKRHNIDTYYNDAESLINDKNVDAVYIATPPDSHKAYALKVAEAGKPCCIEKPLTPSYKDSLAIQLAFEKRNIPLFVAFYRRSLPRFLKVKSWLENHKIGEIRHINWTFCKPPNTLDLNKTYNWRTDAKVAPGGYFDDLASHGLDLFAFLLGEFKDANGFCTNQQHLYDAHDAITASWIHKNNITGSASWHFGSNAHIDDVKIIGSKGHIKFSVFNENPIYLKTPQAEEQLVIDHPKHVQLYHVKGMRDELVLQNFKHPSTGKTALHTSWVMDKILGNI</sequence>
<evidence type="ECO:0000313" key="7">
    <source>
        <dbReference type="Proteomes" id="UP000029641"/>
    </source>
</evidence>
<dbReference type="InterPro" id="IPR000683">
    <property type="entry name" value="Gfo/Idh/MocA-like_OxRdtase_N"/>
</dbReference>
<evidence type="ECO:0000259" key="2">
    <source>
        <dbReference type="Pfam" id="PF01408"/>
    </source>
</evidence>
<dbReference type="InterPro" id="IPR050463">
    <property type="entry name" value="Gfo/Idh/MocA_oxidrdct_glycsds"/>
</dbReference>
<dbReference type="EMBL" id="BBNR01000009">
    <property type="protein sequence ID" value="GAL67398.1"/>
    <property type="molecule type" value="Genomic_DNA"/>
</dbReference>
<evidence type="ECO:0000259" key="3">
    <source>
        <dbReference type="Pfam" id="PF22725"/>
    </source>
</evidence>
<dbReference type="Pfam" id="PF01408">
    <property type="entry name" value="GFO_IDH_MocA"/>
    <property type="match status" value="1"/>
</dbReference>
<dbReference type="EMBL" id="BBNS01000009">
    <property type="protein sequence ID" value="GAL70940.1"/>
    <property type="molecule type" value="Genomic_DNA"/>
</dbReference>
<comment type="caution">
    <text evidence="4">The sequence shown here is derived from an EMBL/GenBank/DDBJ whole genome shotgun (WGS) entry which is preliminary data.</text>
</comment>
<dbReference type="Pfam" id="PF22725">
    <property type="entry name" value="GFO_IDH_MocA_C3"/>
    <property type="match status" value="1"/>
</dbReference>
<dbReference type="RefSeq" id="WP_042243952.1">
    <property type="nucleotide sequence ID" value="NZ_BBNR01000009.1"/>
</dbReference>
<reference evidence="8" key="1">
    <citation type="journal article" date="2014" name="Genome Announc.">
        <title>Draft Genome Sequence of Marine Flavobacterium Jejuia pallidilutea Strain 11shimoA1 and Pigmentation Mutants.</title>
        <authorList>
            <person name="Takatani N."/>
            <person name="Nakanishi M."/>
            <person name="Meirelles P."/>
            <person name="Mino S."/>
            <person name="Suda W."/>
            <person name="Oshima K."/>
            <person name="Hattori M."/>
            <person name="Ohkuma M."/>
            <person name="Hosokawa M."/>
            <person name="Miyashita K."/>
            <person name="Thompson F.L."/>
            <person name="Niwa A."/>
            <person name="Sawabe T."/>
            <person name="Sawabe T."/>
        </authorList>
    </citation>
    <scope>NUCLEOTIDE SEQUENCE [LARGE SCALE GENOMIC DNA]</scope>
    <source>
        <strain evidence="8">JCM 19538</strain>
    </source>
</reference>
<dbReference type="InterPro" id="IPR055170">
    <property type="entry name" value="GFO_IDH_MocA-like_dom"/>
</dbReference>
<dbReference type="Proteomes" id="UP000029646">
    <property type="component" value="Unassembled WGS sequence"/>
</dbReference>
<dbReference type="EMBL" id="BBNY01000068">
    <property type="protein sequence ID" value="GAL90110.1"/>
    <property type="molecule type" value="Genomic_DNA"/>
</dbReference>
<organism evidence="4 7">
    <name type="scientific">Jejuia pallidilutea</name>
    <dbReference type="NCBI Taxonomy" id="504487"/>
    <lineage>
        <taxon>Bacteria</taxon>
        <taxon>Pseudomonadati</taxon>
        <taxon>Bacteroidota</taxon>
        <taxon>Flavobacteriia</taxon>
        <taxon>Flavobacteriales</taxon>
        <taxon>Flavobacteriaceae</taxon>
        <taxon>Jejuia</taxon>
    </lineage>
</organism>
<protein>
    <submittedName>
        <fullName evidence="4">Oxidoreductase</fullName>
    </submittedName>
</protein>
<gene>
    <name evidence="4" type="ORF">JCM19301_2750</name>
    <name evidence="5" type="ORF">JCM19302_2895</name>
    <name evidence="6" type="ORF">JCM19538_851</name>
</gene>
<name>A0A090VTU2_9FLAO</name>
<dbReference type="Proteomes" id="UP000029641">
    <property type="component" value="Unassembled WGS sequence"/>
</dbReference>
<dbReference type="PANTHER" id="PTHR43818:SF11">
    <property type="entry name" value="BCDNA.GH03377"/>
    <property type="match status" value="1"/>
</dbReference>
<dbReference type="Proteomes" id="UP000030184">
    <property type="component" value="Unassembled WGS sequence"/>
</dbReference>
<evidence type="ECO:0000256" key="1">
    <source>
        <dbReference type="ARBA" id="ARBA00023002"/>
    </source>
</evidence>
<proteinExistence type="predicted"/>
<evidence type="ECO:0000313" key="4">
    <source>
        <dbReference type="EMBL" id="GAL67398.1"/>
    </source>
</evidence>
<dbReference type="OrthoDB" id="9795543at2"/>
<evidence type="ECO:0000313" key="5">
    <source>
        <dbReference type="EMBL" id="GAL70940.1"/>
    </source>
</evidence>
<accession>A0A090VTU2</accession>
<dbReference type="Gene3D" id="3.40.50.720">
    <property type="entry name" value="NAD(P)-binding Rossmann-like Domain"/>
    <property type="match status" value="1"/>
</dbReference>
<keyword evidence="8" id="KW-1185">Reference proteome</keyword>
<dbReference type="GO" id="GO:0000166">
    <property type="term" value="F:nucleotide binding"/>
    <property type="evidence" value="ECO:0007669"/>
    <property type="project" value="InterPro"/>
</dbReference>
<dbReference type="PANTHER" id="PTHR43818">
    <property type="entry name" value="BCDNA.GH03377"/>
    <property type="match status" value="1"/>
</dbReference>
<dbReference type="InterPro" id="IPR036291">
    <property type="entry name" value="NAD(P)-bd_dom_sf"/>
</dbReference>
<dbReference type="SUPFAM" id="SSF51735">
    <property type="entry name" value="NAD(P)-binding Rossmann-fold domains"/>
    <property type="match status" value="1"/>
</dbReference>
<feature type="domain" description="GFO/IDH/MocA-like oxidoreductase" evidence="3">
    <location>
        <begin position="132"/>
        <end position="255"/>
    </location>
</feature>
<keyword evidence="1" id="KW-0560">Oxidoreductase</keyword>